<reference evidence="2 3" key="1">
    <citation type="submission" date="2018-10" db="EMBL/GenBank/DDBJ databases">
        <title>Draft Genome Sequence of Bacteroides sp. KCTC 15687.</title>
        <authorList>
            <person name="Yu S.Y."/>
            <person name="Kim J.S."/>
            <person name="Oh B.S."/>
            <person name="Park S.H."/>
            <person name="Kang S.W."/>
            <person name="Park J.E."/>
            <person name="Choi S.H."/>
            <person name="Han K.I."/>
            <person name="Lee K.C."/>
            <person name="Eom M.K."/>
            <person name="Suh M.K."/>
            <person name="Lee D.H."/>
            <person name="Yoon H."/>
            <person name="Kim B."/>
            <person name="Yang S.J."/>
            <person name="Lee J.S."/>
            <person name="Lee J.H."/>
        </authorList>
    </citation>
    <scope>NUCLEOTIDE SEQUENCE [LARGE SCALE GENOMIC DNA]</scope>
    <source>
        <strain evidence="2 3">KCTC 15687</strain>
    </source>
</reference>
<evidence type="ECO:0000313" key="3">
    <source>
        <dbReference type="Proteomes" id="UP000288079"/>
    </source>
</evidence>
<gene>
    <name evidence="2" type="ORF">KGMB02408_21920</name>
</gene>
<accession>A0A401LUX3</accession>
<evidence type="ECO:0000256" key="1">
    <source>
        <dbReference type="ARBA" id="ARBA00022485"/>
    </source>
</evidence>
<name>A0A401LUX3_9BACE</name>
<dbReference type="OrthoDB" id="9768064at2"/>
<evidence type="ECO:0000313" key="2">
    <source>
        <dbReference type="EMBL" id="GCB35247.1"/>
    </source>
</evidence>
<sequence length="723" mass="84308">MKQKKMLTLTLSQLKQIYSQDIPELMEIATRNSTIEDFKSNLSLYLDTCKIDGEIAEEAREQIRLLLHYDGLNVHELSMGQDMPVQTIRLLYQFLTGMLENVEMPTDLFIEIFQLFKRLKGEEVSIPSPQRIKNRSDRWATGLDEEVQEIRAENKERMLHLLIQKIENRKSKPSVRFHFEEGMSYEEKYQLVSEWWNDFRFHLAMAIKSPIELNRFLGNSLSSETMYLLYKARKKEMPFFATPYYLSLLNVSGEGYNDEAIRSYIIYSPRLVETYGNIHAWEKEDIIEAGKPNAAGWIIPGHNIHRRYPEVAILIPDTMGRACGGLCASCQRMYDFQSERLNFEFESLKPKESWEHKLRRLMTYFEEDTQLRDILITGGDALMSQNKTLRNILEAVYRMAVRKQKANLERPDGEKYAELQRVRLGSRLLAYLPMRINDELIDILREFKEKASAIGVKQFIIQTHFQTPLEVTPEAKEAIRKIISGGWTITNQLVYTVAASRRGHTTRLRQVLNSLGVVCYYTFSVKGFNENYAVFTPNSRSMQEQMEEKIYGRMTPEQAEELYKLLEIKTETNEDIKNGNEKSQATIKKEPKEGTATLIRRFMKKHHLPFLATDRSVLNLPAIGKSMTFQLVGLTEDGKRILRFEHDGTRRHSPIIGKMGEIYIVENKSLAAYLRQLGKMGEDPEEYASIWNYTKGETEPRFSLYEYPDFSFHMTERMSNLMI</sequence>
<dbReference type="PANTHER" id="PTHR30538">
    <property type="entry name" value="LYSINE 2,3-AMINOMUTASE-RELATED"/>
    <property type="match status" value="1"/>
</dbReference>
<protein>
    <recommendedName>
        <fullName evidence="4">KamA family protein</fullName>
    </recommendedName>
</protein>
<keyword evidence="1" id="KW-0479">Metal-binding</keyword>
<comment type="caution">
    <text evidence="2">The sequence shown here is derived from an EMBL/GenBank/DDBJ whole genome shotgun (WGS) entry which is preliminary data.</text>
</comment>
<dbReference type="PANTHER" id="PTHR30538:SF1">
    <property type="entry name" value="L-LYSINE 2,3-AMINOMUTASE"/>
    <property type="match status" value="1"/>
</dbReference>
<dbReference type="Proteomes" id="UP000288079">
    <property type="component" value="Unassembled WGS sequence"/>
</dbReference>
<organism evidence="2 3">
    <name type="scientific">Bacteroides faecalis</name>
    <dbReference type="NCBI Taxonomy" id="2447885"/>
    <lineage>
        <taxon>Bacteria</taxon>
        <taxon>Pseudomonadati</taxon>
        <taxon>Bacteroidota</taxon>
        <taxon>Bacteroidia</taxon>
        <taxon>Bacteroidales</taxon>
        <taxon>Bacteroidaceae</taxon>
        <taxon>Bacteroides</taxon>
    </lineage>
</organism>
<dbReference type="InterPro" id="IPR013785">
    <property type="entry name" value="Aldolase_TIM"/>
</dbReference>
<evidence type="ECO:0008006" key="4">
    <source>
        <dbReference type="Google" id="ProtNLM"/>
    </source>
</evidence>
<dbReference type="RefSeq" id="WP_125041198.1">
    <property type="nucleotide sequence ID" value="NZ_BHWB01000005.1"/>
</dbReference>
<dbReference type="GO" id="GO:0051539">
    <property type="term" value="F:4 iron, 4 sulfur cluster binding"/>
    <property type="evidence" value="ECO:0007669"/>
    <property type="project" value="UniProtKB-KW"/>
</dbReference>
<proteinExistence type="predicted"/>
<dbReference type="InterPro" id="IPR003739">
    <property type="entry name" value="Lys_aminomutase/Glu_NH3_mut"/>
</dbReference>
<keyword evidence="1" id="KW-0408">Iron</keyword>
<keyword evidence="3" id="KW-1185">Reference proteome</keyword>
<keyword evidence="1" id="KW-0411">Iron-sulfur</keyword>
<dbReference type="Gene3D" id="3.20.20.70">
    <property type="entry name" value="Aldolase class I"/>
    <property type="match status" value="1"/>
</dbReference>
<dbReference type="AlphaFoldDB" id="A0A401LUX3"/>
<dbReference type="EMBL" id="BHWB01000005">
    <property type="protein sequence ID" value="GCB35247.1"/>
    <property type="molecule type" value="Genomic_DNA"/>
</dbReference>
<keyword evidence="1" id="KW-0004">4Fe-4S</keyword>